<dbReference type="GO" id="GO:0046872">
    <property type="term" value="F:metal ion binding"/>
    <property type="evidence" value="ECO:0007669"/>
    <property type="project" value="UniProtKB-UniRule"/>
</dbReference>
<feature type="binding site" evidence="10">
    <location>
        <position position="222"/>
    </location>
    <ligand>
        <name>Mn(2+)</name>
        <dbReference type="ChEBI" id="CHEBI:29035"/>
    </ligand>
</feature>
<evidence type="ECO:0000256" key="1">
    <source>
        <dbReference type="ARBA" id="ARBA00022722"/>
    </source>
</evidence>
<keyword evidence="4 10" id="KW-0378">Hydrolase</keyword>
<evidence type="ECO:0000256" key="4">
    <source>
        <dbReference type="ARBA" id="ARBA00022801"/>
    </source>
</evidence>
<keyword evidence="3 10" id="KW-0255">Endonuclease</keyword>
<dbReference type="Gene3D" id="1.20.120.920">
    <property type="entry name" value="CRISPR-associated endonuclease Cas1, C-terminal domain"/>
    <property type="match status" value="1"/>
</dbReference>
<keyword evidence="2 10" id="KW-0479">Metal-binding</keyword>
<dbReference type="GO" id="GO:0004520">
    <property type="term" value="F:DNA endonuclease activity"/>
    <property type="evidence" value="ECO:0007669"/>
    <property type="project" value="InterPro"/>
</dbReference>
<evidence type="ECO:0000256" key="9">
    <source>
        <dbReference type="ARBA" id="ARBA00038592"/>
    </source>
</evidence>
<reference evidence="11" key="2">
    <citation type="submission" date="2021-09" db="EMBL/GenBank/DDBJ databases">
        <authorList>
            <person name="Gilroy R."/>
        </authorList>
    </citation>
    <scope>NUCLEOTIDE SEQUENCE</scope>
    <source>
        <strain evidence="11">USAMLcec12-2067</strain>
    </source>
</reference>
<dbReference type="RefSeq" id="WP_273533032.1">
    <property type="nucleotide sequence ID" value="NZ_DBEYRC010000113.1"/>
</dbReference>
<dbReference type="PANTHER" id="PTHR34353">
    <property type="entry name" value="CRISPR-ASSOCIATED ENDONUCLEASE CAS1 1"/>
    <property type="match status" value="1"/>
</dbReference>
<evidence type="ECO:0000313" key="12">
    <source>
        <dbReference type="Proteomes" id="UP000789325"/>
    </source>
</evidence>
<dbReference type="NCBIfam" id="TIGR03639">
    <property type="entry name" value="cas1_NMENI"/>
    <property type="match status" value="1"/>
</dbReference>
<dbReference type="GO" id="GO:0003677">
    <property type="term" value="F:DNA binding"/>
    <property type="evidence" value="ECO:0007669"/>
    <property type="project" value="UniProtKB-KW"/>
</dbReference>
<dbReference type="EMBL" id="DYZL01000204">
    <property type="protein sequence ID" value="HJH44143.1"/>
    <property type="molecule type" value="Genomic_DNA"/>
</dbReference>
<keyword evidence="6 10" id="KW-0051">Antiviral defense</keyword>
<evidence type="ECO:0000256" key="3">
    <source>
        <dbReference type="ARBA" id="ARBA00022759"/>
    </source>
</evidence>
<comment type="caution">
    <text evidence="11">The sequence shown here is derived from an EMBL/GenBank/DDBJ whole genome shotgun (WGS) entry which is preliminary data.</text>
</comment>
<dbReference type="Pfam" id="PF01867">
    <property type="entry name" value="Cas_Cas1"/>
    <property type="match status" value="1"/>
</dbReference>
<dbReference type="InterPro" id="IPR042211">
    <property type="entry name" value="CRISPR-assoc_Cas1_N"/>
</dbReference>
<evidence type="ECO:0000256" key="6">
    <source>
        <dbReference type="ARBA" id="ARBA00023118"/>
    </source>
</evidence>
<reference evidence="11" key="1">
    <citation type="journal article" date="2021" name="PeerJ">
        <title>Extensive microbial diversity within the chicken gut microbiome revealed by metagenomics and culture.</title>
        <authorList>
            <person name="Gilroy R."/>
            <person name="Ravi A."/>
            <person name="Getino M."/>
            <person name="Pursley I."/>
            <person name="Horton D.L."/>
            <person name="Alikhan N.F."/>
            <person name="Baker D."/>
            <person name="Gharbi K."/>
            <person name="Hall N."/>
            <person name="Watson M."/>
            <person name="Adriaenssens E.M."/>
            <person name="Foster-Nyarko E."/>
            <person name="Jarju S."/>
            <person name="Secka A."/>
            <person name="Antonio M."/>
            <person name="Oren A."/>
            <person name="Chaudhuri R.R."/>
            <person name="La Ragione R."/>
            <person name="Hildebrand F."/>
            <person name="Pallen M.J."/>
        </authorList>
    </citation>
    <scope>NUCLEOTIDE SEQUENCE</scope>
    <source>
        <strain evidence="11">USAMLcec12-2067</strain>
    </source>
</reference>
<dbReference type="PANTHER" id="PTHR34353:SF2">
    <property type="entry name" value="CRISPR-ASSOCIATED ENDONUCLEASE CAS1 1"/>
    <property type="match status" value="1"/>
</dbReference>
<dbReference type="HAMAP" id="MF_01470">
    <property type="entry name" value="Cas1"/>
    <property type="match status" value="1"/>
</dbReference>
<keyword evidence="7 10" id="KW-0238">DNA-binding</keyword>
<keyword evidence="8 10" id="KW-0464">Manganese</keyword>
<dbReference type="InterPro" id="IPR019855">
    <property type="entry name" value="CRISPR-assoc_Cas1_NMENI"/>
</dbReference>
<dbReference type="NCBIfam" id="TIGR00287">
    <property type="entry name" value="cas1"/>
    <property type="match status" value="1"/>
</dbReference>
<dbReference type="GO" id="GO:0051607">
    <property type="term" value="P:defense response to virus"/>
    <property type="evidence" value="ECO:0007669"/>
    <property type="project" value="UniProtKB-UniRule"/>
</dbReference>
<sequence>MWCSPTPRSPACSKGVRRLAFRTVFIESRCRCSYQGGYLVVRKTDDTKKIHLSEISSIILQNTQVYLSAYLLAELAKCKISLVVADEKCNPIGQYLPLYGAHNASKRVAEQLSWGEPIKKRVWQQVVKEKIRQQARVLEEKGLVEAARRLYASRDEVKSGDTTNQEAHAARAYFATLFGRDFSRDEDIPVNAALNYGYAVLLSMVNREVVSRGYLTQCGICHRSEYNQFNFSCDLMEPFRPIVDRLAYEYAQELFDQDVRRLLGDLGNRVVTYKGGSYRLHSVVSLFVQDCLAALNKNVAPSKIEGFEQ</sequence>
<evidence type="ECO:0000313" key="11">
    <source>
        <dbReference type="EMBL" id="HJH44143.1"/>
    </source>
</evidence>
<keyword evidence="5 10" id="KW-0460">Magnesium</keyword>
<keyword evidence="1 10" id="KW-0540">Nuclease</keyword>
<dbReference type="InterPro" id="IPR050646">
    <property type="entry name" value="Cas1"/>
</dbReference>
<dbReference type="InterPro" id="IPR042206">
    <property type="entry name" value="CRISPR-assoc_Cas1_C"/>
</dbReference>
<dbReference type="GO" id="GO:0016787">
    <property type="term" value="F:hydrolase activity"/>
    <property type="evidence" value="ECO:0007669"/>
    <property type="project" value="UniProtKB-KW"/>
</dbReference>
<evidence type="ECO:0000256" key="5">
    <source>
        <dbReference type="ARBA" id="ARBA00022842"/>
    </source>
</evidence>
<dbReference type="InterPro" id="IPR002729">
    <property type="entry name" value="CRISPR-assoc_Cas1"/>
</dbReference>
<organism evidence="11 12">
    <name type="scientific">Rubneribacter badeniensis</name>
    <dbReference type="NCBI Taxonomy" id="2070688"/>
    <lineage>
        <taxon>Bacteria</taxon>
        <taxon>Bacillati</taxon>
        <taxon>Actinomycetota</taxon>
        <taxon>Coriobacteriia</taxon>
        <taxon>Eggerthellales</taxon>
        <taxon>Eggerthellaceae</taxon>
        <taxon>Rubneribacter</taxon>
    </lineage>
</organism>
<evidence type="ECO:0000256" key="10">
    <source>
        <dbReference type="HAMAP-Rule" id="MF_01470"/>
    </source>
</evidence>
<dbReference type="EC" id="3.1.-.-" evidence="10"/>
<proteinExistence type="inferred from homology"/>
<name>A0A9D2VM31_9ACTN</name>
<feature type="binding site" evidence="10">
    <location>
        <position position="166"/>
    </location>
    <ligand>
        <name>Mn(2+)</name>
        <dbReference type="ChEBI" id="CHEBI:29035"/>
    </ligand>
</feature>
<feature type="binding site" evidence="10">
    <location>
        <position position="237"/>
    </location>
    <ligand>
        <name>Mn(2+)</name>
        <dbReference type="ChEBI" id="CHEBI:29035"/>
    </ligand>
</feature>
<comment type="function">
    <text evidence="10">CRISPR (clustered regularly interspaced short palindromic repeat), is an adaptive immune system that provides protection against mobile genetic elements (viruses, transposable elements and conjugative plasmids). CRISPR clusters contain spacers, sequences complementary to antecedent mobile elements, and target invading nucleic acids. CRISPR clusters are transcribed and processed into CRISPR RNA (crRNA). Acts as a dsDNA endonuclease. Involved in the integration of spacer DNA into the CRISPR cassette.</text>
</comment>
<comment type="similarity">
    <text evidence="10">Belongs to the CRISPR-associated endonuclease Cas1 family.</text>
</comment>
<evidence type="ECO:0000256" key="8">
    <source>
        <dbReference type="ARBA" id="ARBA00023211"/>
    </source>
</evidence>
<accession>A0A9D2VM31</accession>
<dbReference type="Proteomes" id="UP000789325">
    <property type="component" value="Unassembled WGS sequence"/>
</dbReference>
<evidence type="ECO:0000256" key="2">
    <source>
        <dbReference type="ARBA" id="ARBA00022723"/>
    </source>
</evidence>
<dbReference type="GO" id="GO:0043571">
    <property type="term" value="P:maintenance of CRISPR repeat elements"/>
    <property type="evidence" value="ECO:0007669"/>
    <property type="project" value="UniProtKB-UniRule"/>
</dbReference>
<comment type="cofactor">
    <cofactor evidence="10">
        <name>Mg(2+)</name>
        <dbReference type="ChEBI" id="CHEBI:18420"/>
    </cofactor>
    <cofactor evidence="10">
        <name>Mn(2+)</name>
        <dbReference type="ChEBI" id="CHEBI:29035"/>
    </cofactor>
</comment>
<comment type="subunit">
    <text evidence="9 10">Homodimer, forms a heterotetramer with a Cas2 homodimer.</text>
</comment>
<dbReference type="Gene3D" id="3.100.10.20">
    <property type="entry name" value="CRISPR-associated endonuclease Cas1, N-terminal domain"/>
    <property type="match status" value="1"/>
</dbReference>
<protein>
    <recommendedName>
        <fullName evidence="10">CRISPR-associated endonuclease Cas1</fullName>
        <ecNumber evidence="10">3.1.-.-</ecNumber>
    </recommendedName>
</protein>
<evidence type="ECO:0000256" key="7">
    <source>
        <dbReference type="ARBA" id="ARBA00023125"/>
    </source>
</evidence>
<gene>
    <name evidence="10 11" type="primary">cas1</name>
    <name evidence="11" type="ORF">K8V16_10185</name>
</gene>
<dbReference type="AlphaFoldDB" id="A0A9D2VM31"/>